<dbReference type="InterPro" id="IPR036895">
    <property type="entry name" value="Uracil-DNA_glycosylase-like_sf"/>
</dbReference>
<gene>
    <name evidence="2" type="ORF">CLOSTMETH_00301</name>
</gene>
<dbReference type="Pfam" id="PF03167">
    <property type="entry name" value="UDG"/>
    <property type="match status" value="1"/>
</dbReference>
<reference evidence="2 3" key="1">
    <citation type="submission" date="2009-01" db="EMBL/GenBank/DDBJ databases">
        <authorList>
            <person name="Fulton L."/>
            <person name="Clifton S."/>
            <person name="Fulton B."/>
            <person name="Xu J."/>
            <person name="Minx P."/>
            <person name="Pepin K.H."/>
            <person name="Johnson M."/>
            <person name="Bhonagiri V."/>
            <person name="Nash W.E."/>
            <person name="Mardis E.R."/>
            <person name="Wilson R.K."/>
        </authorList>
    </citation>
    <scope>NUCLEOTIDE SEQUENCE [LARGE SCALE GENOMIC DNA]</scope>
    <source>
        <strain evidence="2 3">DSM 5476</strain>
    </source>
</reference>
<dbReference type="SMART" id="SM00986">
    <property type="entry name" value="UDG"/>
    <property type="match status" value="1"/>
</dbReference>
<sequence length="169" mass="19472">MEKTHMPELVSHQFDPVYDEHSRILILGTMPSVKSREHQFYYMHPQNRFWKVLSSLLEWEFPATTEQKKQMLLCNHIALWDVLASCEIHGSADSSIKSPVVNDFKPLFARTQIQSVYTNGRKADELYRKYSLPATGRAAIYLPSTSPANASFSLDRLLASWQVILEGIW</sequence>
<organism evidence="2 3">
    <name type="scientific">[Clostridium] methylpentosum DSM 5476</name>
    <dbReference type="NCBI Taxonomy" id="537013"/>
    <lineage>
        <taxon>Bacteria</taxon>
        <taxon>Bacillati</taxon>
        <taxon>Bacillota</taxon>
        <taxon>Clostridia</taxon>
        <taxon>Eubacteriales</taxon>
        <taxon>Oscillospiraceae</taxon>
        <taxon>Oscillospiraceae incertae sedis</taxon>
    </lineage>
</organism>
<dbReference type="CDD" id="cd10032">
    <property type="entry name" value="UDG-F6_HDG"/>
    <property type="match status" value="1"/>
</dbReference>
<comment type="caution">
    <text evidence="2">The sequence shown here is derived from an EMBL/GenBank/DDBJ whole genome shotgun (WGS) entry which is preliminary data.</text>
</comment>
<accession>C0E906</accession>
<dbReference type="Gene3D" id="3.40.470.10">
    <property type="entry name" value="Uracil-DNA glycosylase-like domain"/>
    <property type="match status" value="1"/>
</dbReference>
<evidence type="ECO:0000313" key="3">
    <source>
        <dbReference type="Proteomes" id="UP000003340"/>
    </source>
</evidence>
<name>C0E906_9FIRM</name>
<reference evidence="2 3" key="2">
    <citation type="submission" date="2009-02" db="EMBL/GenBank/DDBJ databases">
        <title>Draft genome sequence of Clostridium methylpentosum (DSM 5476).</title>
        <authorList>
            <person name="Sudarsanam P."/>
            <person name="Ley R."/>
            <person name="Guruge J."/>
            <person name="Turnbaugh P.J."/>
            <person name="Mahowald M."/>
            <person name="Liep D."/>
            <person name="Gordon J."/>
        </authorList>
    </citation>
    <scope>NUCLEOTIDE SEQUENCE [LARGE SCALE GENOMIC DNA]</scope>
    <source>
        <strain evidence="2 3">DSM 5476</strain>
    </source>
</reference>
<dbReference type="EMBL" id="ACEC01000013">
    <property type="protein sequence ID" value="EEG32049.1"/>
    <property type="molecule type" value="Genomic_DNA"/>
</dbReference>
<keyword evidence="3" id="KW-1185">Reference proteome</keyword>
<feature type="domain" description="Uracil-DNA glycosylase-like" evidence="1">
    <location>
        <begin position="15"/>
        <end position="165"/>
    </location>
</feature>
<proteinExistence type="predicted"/>
<dbReference type="InterPro" id="IPR026353">
    <property type="entry name" value="Hypoxan-DNA_Glyclase"/>
</dbReference>
<protein>
    <recommendedName>
        <fullName evidence="1">Uracil-DNA glycosylase-like domain-containing protein</fullName>
    </recommendedName>
</protein>
<dbReference type="HOGENOM" id="CLU_094865_1_0_9"/>
<evidence type="ECO:0000259" key="1">
    <source>
        <dbReference type="SMART" id="SM00986"/>
    </source>
</evidence>
<dbReference type="STRING" id="537013.CLOSTMETH_00301"/>
<dbReference type="SUPFAM" id="SSF52141">
    <property type="entry name" value="Uracil-DNA glycosylase-like"/>
    <property type="match status" value="1"/>
</dbReference>
<dbReference type="AlphaFoldDB" id="C0E906"/>
<dbReference type="SMART" id="SM00987">
    <property type="entry name" value="UreE_C"/>
    <property type="match status" value="1"/>
</dbReference>
<dbReference type="InterPro" id="IPR005122">
    <property type="entry name" value="Uracil-DNA_glycosylase-like"/>
</dbReference>
<dbReference type="Proteomes" id="UP000003340">
    <property type="component" value="Unassembled WGS sequence"/>
</dbReference>
<dbReference type="NCBIfam" id="TIGR04274">
    <property type="entry name" value="hypoxanDNAglyco"/>
    <property type="match status" value="1"/>
</dbReference>
<evidence type="ECO:0000313" key="2">
    <source>
        <dbReference type="EMBL" id="EEG32049.1"/>
    </source>
</evidence>
<dbReference type="eggNOG" id="COG3663">
    <property type="taxonomic scope" value="Bacteria"/>
</dbReference>